<dbReference type="Proteomes" id="UP000076858">
    <property type="component" value="Unassembled WGS sequence"/>
</dbReference>
<dbReference type="PROSITE" id="PS50994">
    <property type="entry name" value="INTEGRASE"/>
    <property type="match status" value="1"/>
</dbReference>
<dbReference type="SUPFAM" id="SSF53098">
    <property type="entry name" value="Ribonuclease H-like"/>
    <property type="match status" value="1"/>
</dbReference>
<accession>A0A162EE99</accession>
<dbReference type="PANTHER" id="PTHR37984">
    <property type="entry name" value="PROTEIN CBG26694"/>
    <property type="match status" value="1"/>
</dbReference>
<organism evidence="3 4">
    <name type="scientific">Daphnia magna</name>
    <dbReference type="NCBI Taxonomy" id="35525"/>
    <lineage>
        <taxon>Eukaryota</taxon>
        <taxon>Metazoa</taxon>
        <taxon>Ecdysozoa</taxon>
        <taxon>Arthropoda</taxon>
        <taxon>Crustacea</taxon>
        <taxon>Branchiopoda</taxon>
        <taxon>Diplostraca</taxon>
        <taxon>Cladocera</taxon>
        <taxon>Anomopoda</taxon>
        <taxon>Daphniidae</taxon>
        <taxon>Daphnia</taxon>
    </lineage>
</organism>
<evidence type="ECO:0000313" key="4">
    <source>
        <dbReference type="Proteomes" id="UP000076858"/>
    </source>
</evidence>
<evidence type="ECO:0000313" key="3">
    <source>
        <dbReference type="EMBL" id="KZS09750.1"/>
    </source>
</evidence>
<keyword evidence="4" id="KW-1185">Reference proteome</keyword>
<dbReference type="Pfam" id="PF17921">
    <property type="entry name" value="Integrase_H2C2"/>
    <property type="match status" value="1"/>
</dbReference>
<gene>
    <name evidence="3" type="ORF">APZ42_025940</name>
</gene>
<dbReference type="GO" id="GO:0003964">
    <property type="term" value="F:RNA-directed DNA polymerase activity"/>
    <property type="evidence" value="ECO:0007669"/>
    <property type="project" value="UniProtKB-EC"/>
</dbReference>
<dbReference type="InterPro" id="IPR036397">
    <property type="entry name" value="RNaseH_sf"/>
</dbReference>
<evidence type="ECO:0000256" key="1">
    <source>
        <dbReference type="ARBA" id="ARBA00012493"/>
    </source>
</evidence>
<dbReference type="PANTHER" id="PTHR37984:SF15">
    <property type="entry name" value="INTEGRASE CATALYTIC DOMAIN-CONTAINING PROTEIN"/>
    <property type="match status" value="1"/>
</dbReference>
<evidence type="ECO:0000259" key="2">
    <source>
        <dbReference type="PROSITE" id="PS50994"/>
    </source>
</evidence>
<dbReference type="Gene3D" id="1.10.340.70">
    <property type="match status" value="1"/>
</dbReference>
<dbReference type="GO" id="GO:0015074">
    <property type="term" value="P:DNA integration"/>
    <property type="evidence" value="ECO:0007669"/>
    <property type="project" value="InterPro"/>
</dbReference>
<dbReference type="Gene3D" id="3.30.420.10">
    <property type="entry name" value="Ribonuclease H-like superfamily/Ribonuclease H"/>
    <property type="match status" value="1"/>
</dbReference>
<dbReference type="EMBL" id="LRGB01001992">
    <property type="protein sequence ID" value="KZS09750.1"/>
    <property type="molecule type" value="Genomic_DNA"/>
</dbReference>
<dbReference type="GO" id="GO:0003676">
    <property type="term" value="F:nucleic acid binding"/>
    <property type="evidence" value="ECO:0007669"/>
    <property type="project" value="InterPro"/>
</dbReference>
<dbReference type="AlphaFoldDB" id="A0A162EE99"/>
<name>A0A162EE99_9CRUS</name>
<dbReference type="Pfam" id="PF00665">
    <property type="entry name" value="rve"/>
    <property type="match status" value="1"/>
</dbReference>
<proteinExistence type="predicted"/>
<dbReference type="InterPro" id="IPR001584">
    <property type="entry name" value="Integrase_cat-core"/>
</dbReference>
<sequence length="167" mass="19146">MVREQSKDPLCSDIQDYLENGTLSEENSNQIWAKRKPVFIRYPTACWKSLLQEYHDSPLSGNLAYQRTVLRLRDKYYWPTMLSDVKEFPVTHSTHSLQGNNHVLVITDYFTKWVEVIALPDQTAMKTSKALMDKVILNHGSPKAIVTDQGSNFTSELFSSLCKKTAD</sequence>
<protein>
    <recommendedName>
        <fullName evidence="1">RNA-directed DNA polymerase</fullName>
        <ecNumber evidence="1">2.7.7.49</ecNumber>
    </recommendedName>
</protein>
<comment type="caution">
    <text evidence="3">The sequence shown here is derived from an EMBL/GenBank/DDBJ whole genome shotgun (WGS) entry which is preliminary data.</text>
</comment>
<dbReference type="InterPro" id="IPR041588">
    <property type="entry name" value="Integrase_H2C2"/>
</dbReference>
<dbReference type="EC" id="2.7.7.49" evidence="1"/>
<dbReference type="InterPro" id="IPR050951">
    <property type="entry name" value="Retrovirus_Pol_polyprotein"/>
</dbReference>
<feature type="domain" description="Integrase catalytic" evidence="2">
    <location>
        <begin position="75"/>
        <end position="167"/>
    </location>
</feature>
<dbReference type="STRING" id="35525.A0A162EE99"/>
<reference evidence="3 4" key="1">
    <citation type="submission" date="2016-03" db="EMBL/GenBank/DDBJ databases">
        <title>EvidentialGene: Evidence-directed Construction of Genes on Genomes.</title>
        <authorList>
            <person name="Gilbert D.G."/>
            <person name="Choi J.-H."/>
            <person name="Mockaitis K."/>
            <person name="Colbourne J."/>
            <person name="Pfrender M."/>
        </authorList>
    </citation>
    <scope>NUCLEOTIDE SEQUENCE [LARGE SCALE GENOMIC DNA]</scope>
    <source>
        <strain evidence="3 4">Xinb3</strain>
        <tissue evidence="3">Complete organism</tissue>
    </source>
</reference>
<dbReference type="InterPro" id="IPR012337">
    <property type="entry name" value="RNaseH-like_sf"/>
</dbReference>